<dbReference type="Proteomes" id="UP000198327">
    <property type="component" value="Unassembled WGS sequence"/>
</dbReference>
<protein>
    <submittedName>
        <fullName evidence="2">Sugar phosphate isomerase/epimerase</fullName>
    </submittedName>
</protein>
<name>A0A239I3S2_9NOCA</name>
<sequence>MSDPASGRIVSLSHLSALHVEPPRLVELAAAGGFDAVSLRVAHTAAERGFQLPSGSTALRDTRSALADNGLRVLDVEVVKLHAGSVRGDWMSVLEAGAELGASYVLVTVLDEDHRRAGDTFANLAELAAEHGLRCCLEPMVFSSVRDMASASDFLAGVPGVDAGLLVDALHFERAGSTIDDLNPVSVERFPYFQICDAASAGPFVDLDTAVAEARTDRMAPGEGVLSLAPLVAALPSTAAVSVEVPSARGVDDPAGWIAHLGRTTREVLERTSVE</sequence>
<dbReference type="GO" id="GO:0016853">
    <property type="term" value="F:isomerase activity"/>
    <property type="evidence" value="ECO:0007669"/>
    <property type="project" value="UniProtKB-KW"/>
</dbReference>
<dbReference type="Pfam" id="PF01261">
    <property type="entry name" value="AP_endonuc_2"/>
    <property type="match status" value="1"/>
</dbReference>
<feature type="domain" description="Xylose isomerase-like TIM barrel" evidence="1">
    <location>
        <begin position="27"/>
        <end position="258"/>
    </location>
</feature>
<dbReference type="EMBL" id="FZOW01000006">
    <property type="protein sequence ID" value="SNS86994.1"/>
    <property type="molecule type" value="Genomic_DNA"/>
</dbReference>
<evidence type="ECO:0000313" key="2">
    <source>
        <dbReference type="EMBL" id="SNS86994.1"/>
    </source>
</evidence>
<dbReference type="InterPro" id="IPR013022">
    <property type="entry name" value="Xyl_isomerase-like_TIM-brl"/>
</dbReference>
<keyword evidence="3" id="KW-1185">Reference proteome</keyword>
<dbReference type="SUPFAM" id="SSF51658">
    <property type="entry name" value="Xylose isomerase-like"/>
    <property type="match status" value="1"/>
</dbReference>
<proteinExistence type="predicted"/>
<dbReference type="PANTHER" id="PTHR12110:SF48">
    <property type="entry name" value="BLL3656 PROTEIN"/>
    <property type="match status" value="1"/>
</dbReference>
<evidence type="ECO:0000313" key="3">
    <source>
        <dbReference type="Proteomes" id="UP000198327"/>
    </source>
</evidence>
<evidence type="ECO:0000259" key="1">
    <source>
        <dbReference type="Pfam" id="PF01261"/>
    </source>
</evidence>
<gene>
    <name evidence="2" type="ORF">SAMN05421642_106140</name>
</gene>
<dbReference type="Gene3D" id="3.20.20.150">
    <property type="entry name" value="Divalent-metal-dependent TIM barrel enzymes"/>
    <property type="match status" value="1"/>
</dbReference>
<keyword evidence="2" id="KW-0413">Isomerase</keyword>
<reference evidence="3" key="1">
    <citation type="submission" date="2017-06" db="EMBL/GenBank/DDBJ databases">
        <authorList>
            <person name="Varghese N."/>
            <person name="Submissions S."/>
        </authorList>
    </citation>
    <scope>NUCLEOTIDE SEQUENCE [LARGE SCALE GENOMIC DNA]</scope>
    <source>
        <strain evidence="3">JCM 23211</strain>
    </source>
</reference>
<dbReference type="RefSeq" id="WP_245865527.1">
    <property type="nucleotide sequence ID" value="NZ_FZOW01000006.1"/>
</dbReference>
<dbReference type="InterPro" id="IPR050312">
    <property type="entry name" value="IolE/XylAMocC-like"/>
</dbReference>
<organism evidence="2 3">
    <name type="scientific">Rhodococcoides kyotonense</name>
    <dbReference type="NCBI Taxonomy" id="398843"/>
    <lineage>
        <taxon>Bacteria</taxon>
        <taxon>Bacillati</taxon>
        <taxon>Actinomycetota</taxon>
        <taxon>Actinomycetes</taxon>
        <taxon>Mycobacteriales</taxon>
        <taxon>Nocardiaceae</taxon>
        <taxon>Rhodococcoides</taxon>
    </lineage>
</organism>
<accession>A0A239I3S2</accession>
<dbReference type="InterPro" id="IPR036237">
    <property type="entry name" value="Xyl_isomerase-like_sf"/>
</dbReference>
<dbReference type="PANTHER" id="PTHR12110">
    <property type="entry name" value="HYDROXYPYRUVATE ISOMERASE"/>
    <property type="match status" value="1"/>
</dbReference>
<dbReference type="AlphaFoldDB" id="A0A239I3S2"/>